<sequence>MSPMGTGQQGGGRGIVMEFKRLEKGEEMEEQLTAALAQIREKQYPATLRAEGCGEVLELGIVFDGKQLMVRERVFLPMGDNEQNKVLPCNDDV</sequence>
<gene>
    <name evidence="1" type="ORF">BECKLPF1236B_GA0070989_11236</name>
</gene>
<organism evidence="1">
    <name type="scientific">Candidatus Kentrum sp. LPFa</name>
    <dbReference type="NCBI Taxonomy" id="2126335"/>
    <lineage>
        <taxon>Bacteria</taxon>
        <taxon>Pseudomonadati</taxon>
        <taxon>Pseudomonadota</taxon>
        <taxon>Gammaproteobacteria</taxon>
        <taxon>Candidatus Kentrum</taxon>
    </lineage>
</organism>
<accession>A0A450WKY4</accession>
<dbReference type="AlphaFoldDB" id="A0A450WKY4"/>
<dbReference type="EMBL" id="CAADFK010000123">
    <property type="protein sequence ID" value="VFK17703.1"/>
    <property type="molecule type" value="Genomic_DNA"/>
</dbReference>
<dbReference type="Pfam" id="PF08011">
    <property type="entry name" value="PDDEXK_9"/>
    <property type="match status" value="1"/>
</dbReference>
<name>A0A450WKY4_9GAMM</name>
<proteinExistence type="predicted"/>
<reference evidence="1" key="1">
    <citation type="submission" date="2019-02" db="EMBL/GenBank/DDBJ databases">
        <authorList>
            <person name="Gruber-Vodicka R. H."/>
            <person name="Seah K. B. B."/>
        </authorList>
    </citation>
    <scope>NUCLEOTIDE SEQUENCE</scope>
    <source>
        <strain evidence="1">BECK_S313</strain>
    </source>
</reference>
<evidence type="ECO:0000313" key="1">
    <source>
        <dbReference type="EMBL" id="VFK17703.1"/>
    </source>
</evidence>
<protein>
    <submittedName>
        <fullName evidence="1">PD-(D/E)XK nuclease superfamily protein</fullName>
    </submittedName>
</protein>
<dbReference type="InterPro" id="IPR012547">
    <property type="entry name" value="PDDEXK_9"/>
</dbReference>